<feature type="binding site" evidence="5">
    <location>
        <position position="103"/>
    </location>
    <ligand>
        <name>[4Fe-4S] cluster</name>
        <dbReference type="ChEBI" id="CHEBI:49883"/>
    </ligand>
</feature>
<comment type="caution">
    <text evidence="5">Lacks conserved residue(s) required for the propagation of feature annotation.</text>
</comment>
<evidence type="ECO:0000256" key="3">
    <source>
        <dbReference type="ARBA" id="ARBA00023004"/>
    </source>
</evidence>
<feature type="binding site" evidence="5">
    <location>
        <position position="273"/>
    </location>
    <ligand>
        <name>(2E)-4-hydroxy-3-methylbut-2-enyl diphosphate</name>
        <dbReference type="ChEBI" id="CHEBI:128753"/>
    </ligand>
</feature>
<dbReference type="GO" id="GO:0016114">
    <property type="term" value="P:terpenoid biosynthetic process"/>
    <property type="evidence" value="ECO:0007669"/>
    <property type="project" value="UniProtKB-UniRule"/>
</dbReference>
<comment type="pathway">
    <text evidence="5">Isoprenoid biosynthesis; dimethylallyl diphosphate biosynthesis; dimethylallyl diphosphate from (2E)-4-hydroxy-3-methylbutenyl diphosphate: step 1/1.</text>
</comment>
<evidence type="ECO:0000256" key="1">
    <source>
        <dbReference type="ARBA" id="ARBA00022485"/>
    </source>
</evidence>
<dbReference type="Pfam" id="PF02401">
    <property type="entry name" value="LYTB"/>
    <property type="match status" value="1"/>
</dbReference>
<feature type="binding site" evidence="5">
    <location>
        <position position="229"/>
    </location>
    <ligand>
        <name>isopentenyl diphosphate</name>
        <dbReference type="ChEBI" id="CHEBI:128769"/>
    </ligand>
</feature>
<dbReference type="PANTHER" id="PTHR30426">
    <property type="entry name" value="4-HYDROXY-3-METHYLBUT-2-ENYL DIPHOSPHATE REDUCTASE"/>
    <property type="match status" value="1"/>
</dbReference>
<dbReference type="AlphaFoldDB" id="A0A0G0FE47"/>
<comment type="caution">
    <text evidence="6">The sequence shown here is derived from an EMBL/GenBank/DDBJ whole genome shotgun (WGS) entry which is preliminary data.</text>
</comment>
<dbReference type="GO" id="GO:0051539">
    <property type="term" value="F:4 iron, 4 sulfur cluster binding"/>
    <property type="evidence" value="ECO:0007669"/>
    <property type="project" value="UniProtKB-UniRule"/>
</dbReference>
<evidence type="ECO:0000256" key="5">
    <source>
        <dbReference type="HAMAP-Rule" id="MF_00191"/>
    </source>
</evidence>
<proteinExistence type="inferred from homology"/>
<feature type="binding site" evidence="5">
    <location>
        <position position="47"/>
    </location>
    <ligand>
        <name>(2E)-4-hydroxy-3-methylbut-2-enyl diphosphate</name>
        <dbReference type="ChEBI" id="CHEBI:128753"/>
    </ligand>
</feature>
<feature type="binding site" evidence="5">
    <location>
        <position position="229"/>
    </location>
    <ligand>
        <name>dimethylallyl diphosphate</name>
        <dbReference type="ChEBI" id="CHEBI:57623"/>
    </ligand>
</feature>
<feature type="binding site" evidence="5">
    <location>
        <position position="16"/>
    </location>
    <ligand>
        <name>[4Fe-4S] cluster</name>
        <dbReference type="ChEBI" id="CHEBI:49883"/>
    </ligand>
</feature>
<dbReference type="NCBIfam" id="TIGR00216">
    <property type="entry name" value="ispH_lytB"/>
    <property type="match status" value="1"/>
</dbReference>
<sequence length="327" mass="36709">MLEVEQILLAGNRGPCGGVNMSLQATREVLAIVSGRERVYTNNEIVHNVPVMEELYGQGLVNFENDWDKVEDNSVVLFSAHGVSPRMHEIAQAKNCLTIDVTCQLVTRQHTLVKKAAADGLDVIYAGVDGHPETMGVMGEIPDDKLTLVQNIEEARKVIVPDTQQAVLYSQTTLSTFEIREIQEEMRGRSNVAVPNRWDICYATDNRQAAVDELLPFVDFVIVVGSRKSHNSQMLKERASQKVKAYSIDRPDEIDIDWFVDGIRRVGLTSGASVEERFFVDTLEWFKLKNPNIQIKQMPEVKAEPVKIFALPQKDINLLKARYGEAA</sequence>
<feature type="binding site" evidence="5">
    <location>
        <position position="229"/>
    </location>
    <ligand>
        <name>(2E)-4-hydroxy-3-methylbut-2-enyl diphosphate</name>
        <dbReference type="ChEBI" id="CHEBI:128753"/>
    </ligand>
</feature>
<comment type="catalytic activity">
    <reaction evidence="5">
        <text>isopentenyl diphosphate + 2 oxidized [2Fe-2S]-[ferredoxin] + H2O = (2E)-4-hydroxy-3-methylbut-2-enyl diphosphate + 2 reduced [2Fe-2S]-[ferredoxin] + 2 H(+)</text>
        <dbReference type="Rhea" id="RHEA:24488"/>
        <dbReference type="Rhea" id="RHEA-COMP:10000"/>
        <dbReference type="Rhea" id="RHEA-COMP:10001"/>
        <dbReference type="ChEBI" id="CHEBI:15377"/>
        <dbReference type="ChEBI" id="CHEBI:15378"/>
        <dbReference type="ChEBI" id="CHEBI:33737"/>
        <dbReference type="ChEBI" id="CHEBI:33738"/>
        <dbReference type="ChEBI" id="CHEBI:128753"/>
        <dbReference type="ChEBI" id="CHEBI:128769"/>
        <dbReference type="EC" id="1.17.7.4"/>
    </reaction>
</comment>
<comment type="similarity">
    <text evidence="5">Belongs to the IspH family.</text>
</comment>
<dbReference type="Proteomes" id="UP000034448">
    <property type="component" value="Unassembled WGS sequence"/>
</dbReference>
<dbReference type="HAMAP" id="MF_00191">
    <property type="entry name" value="IspH"/>
    <property type="match status" value="1"/>
</dbReference>
<feature type="binding site" evidence="5">
    <location>
        <position position="231"/>
    </location>
    <ligand>
        <name>isopentenyl diphosphate</name>
        <dbReference type="ChEBI" id="CHEBI:128769"/>
    </ligand>
</feature>
<dbReference type="PATRIC" id="fig|1618417.4.peg.148"/>
<dbReference type="InterPro" id="IPR003451">
    <property type="entry name" value="LytB/IspH"/>
</dbReference>
<keyword evidence="3 5" id="KW-0408">Iron</keyword>
<feature type="binding site" evidence="5">
    <location>
        <position position="172"/>
    </location>
    <ligand>
        <name>(2E)-4-hydroxy-3-methylbut-2-enyl diphosphate</name>
        <dbReference type="ChEBI" id="CHEBI:128753"/>
    </ligand>
</feature>
<keyword evidence="2 5" id="KW-0479">Metal-binding</keyword>
<feature type="binding site" evidence="5">
    <location>
        <position position="47"/>
    </location>
    <ligand>
        <name>isopentenyl diphosphate</name>
        <dbReference type="ChEBI" id="CHEBI:128769"/>
    </ligand>
</feature>
<feature type="active site" description="Proton donor" evidence="5">
    <location>
        <position position="133"/>
    </location>
</feature>
<dbReference type="Gene3D" id="3.40.1010.20">
    <property type="entry name" value="4-hydroxy-3-methylbut-2-enyl diphosphate reductase, catalytic domain"/>
    <property type="match status" value="2"/>
</dbReference>
<feature type="binding site" evidence="5">
    <location>
        <position position="201"/>
    </location>
    <ligand>
        <name>[4Fe-4S] cluster</name>
        <dbReference type="ChEBI" id="CHEBI:49883"/>
    </ligand>
</feature>
<keyword evidence="5" id="KW-0414">Isoprene biosynthesis</keyword>
<dbReference type="Gene3D" id="3.40.50.11270">
    <property type="match status" value="1"/>
</dbReference>
<comment type="cofactor">
    <cofactor evidence="5">
        <name>[4Fe-4S] cluster</name>
        <dbReference type="ChEBI" id="CHEBI:49883"/>
    </cofactor>
    <text evidence="5">Binds 1 [4Fe-4S] cluster per subunit.</text>
</comment>
<comment type="function">
    <text evidence="5">Catalyzes the conversion of 1-hydroxy-2-methyl-2-(E)-butenyl 4-diphosphate (HMBPP) into a mixture of isopentenyl diphosphate (IPP) and dimethylallyl diphosphate (DMAPP). Acts in the terminal step of the DOXP/MEP pathway for isoprenoid precursor biosynthesis.</text>
</comment>
<feature type="binding site" evidence="5">
    <location>
        <position position="47"/>
    </location>
    <ligand>
        <name>dimethylallyl diphosphate</name>
        <dbReference type="ChEBI" id="CHEBI:57623"/>
    </ligand>
</feature>
<protein>
    <recommendedName>
        <fullName evidence="5">4-hydroxy-3-methylbut-2-enyl diphosphate reductase</fullName>
        <shortName evidence="5">HMBPP reductase</shortName>
        <ecNumber evidence="5">1.17.7.4</ecNumber>
    </recommendedName>
</protein>
<dbReference type="GO" id="GO:0019288">
    <property type="term" value="P:isopentenyl diphosphate biosynthetic process, methylerythritol 4-phosphate pathway"/>
    <property type="evidence" value="ECO:0007669"/>
    <property type="project" value="UniProtKB-UniRule"/>
</dbReference>
<feature type="binding site" evidence="5">
    <location>
        <position position="273"/>
    </location>
    <ligand>
        <name>isopentenyl diphosphate</name>
        <dbReference type="ChEBI" id="CHEBI:128769"/>
    </ligand>
</feature>
<dbReference type="EC" id="1.17.7.4" evidence="5"/>
<organism evidence="6 7">
    <name type="scientific">Candidatus Daviesbacteria bacterium GW2011_GWA1_36_8</name>
    <dbReference type="NCBI Taxonomy" id="1618417"/>
    <lineage>
        <taxon>Bacteria</taxon>
        <taxon>Candidatus Daviesiibacteriota</taxon>
    </lineage>
</organism>
<dbReference type="EMBL" id="LBSJ01000004">
    <property type="protein sequence ID" value="KKQ16172.1"/>
    <property type="molecule type" value="Genomic_DNA"/>
</dbReference>
<feature type="binding site" evidence="5">
    <location>
        <position position="273"/>
    </location>
    <ligand>
        <name>dimethylallyl diphosphate</name>
        <dbReference type="ChEBI" id="CHEBI:57623"/>
    </ligand>
</feature>
<evidence type="ECO:0000313" key="7">
    <source>
        <dbReference type="Proteomes" id="UP000034448"/>
    </source>
</evidence>
<feature type="binding site" evidence="5">
    <location>
        <position position="81"/>
    </location>
    <ligand>
        <name>isopentenyl diphosphate</name>
        <dbReference type="ChEBI" id="CHEBI:128769"/>
    </ligand>
</feature>
<keyword evidence="4 5" id="KW-0411">Iron-sulfur</keyword>
<comment type="pathway">
    <text evidence="5">Isoprenoid biosynthesis; isopentenyl diphosphate biosynthesis via DXP pathway; isopentenyl diphosphate from 1-deoxy-D-xylulose 5-phosphate: step 6/6.</text>
</comment>
<dbReference type="UniPathway" id="UPA00059">
    <property type="reaction ID" value="UER00105"/>
</dbReference>
<dbReference type="GO" id="GO:0046872">
    <property type="term" value="F:metal ion binding"/>
    <property type="evidence" value="ECO:0007669"/>
    <property type="project" value="UniProtKB-KW"/>
</dbReference>
<feature type="binding site" evidence="5">
    <location>
        <position position="231"/>
    </location>
    <ligand>
        <name>dimethylallyl diphosphate</name>
        <dbReference type="ChEBI" id="CHEBI:57623"/>
    </ligand>
</feature>
<keyword evidence="5" id="KW-0560">Oxidoreductase</keyword>
<evidence type="ECO:0000313" key="6">
    <source>
        <dbReference type="EMBL" id="KKQ16172.1"/>
    </source>
</evidence>
<dbReference type="GO" id="GO:0051745">
    <property type="term" value="F:4-hydroxy-3-methylbut-2-enyl diphosphate reductase activity"/>
    <property type="evidence" value="ECO:0007669"/>
    <property type="project" value="UniProtKB-UniRule"/>
</dbReference>
<dbReference type="UniPathway" id="UPA00056">
    <property type="reaction ID" value="UER00097"/>
</dbReference>
<keyword evidence="1 5" id="KW-0004">4Fe-4S</keyword>
<comment type="catalytic activity">
    <reaction evidence="5">
        <text>dimethylallyl diphosphate + 2 oxidized [2Fe-2S]-[ferredoxin] + H2O = (2E)-4-hydroxy-3-methylbut-2-enyl diphosphate + 2 reduced [2Fe-2S]-[ferredoxin] + 2 H(+)</text>
        <dbReference type="Rhea" id="RHEA:24825"/>
        <dbReference type="Rhea" id="RHEA-COMP:10000"/>
        <dbReference type="Rhea" id="RHEA-COMP:10001"/>
        <dbReference type="ChEBI" id="CHEBI:15377"/>
        <dbReference type="ChEBI" id="CHEBI:15378"/>
        <dbReference type="ChEBI" id="CHEBI:33737"/>
        <dbReference type="ChEBI" id="CHEBI:33738"/>
        <dbReference type="ChEBI" id="CHEBI:57623"/>
        <dbReference type="ChEBI" id="CHEBI:128753"/>
        <dbReference type="EC" id="1.17.7.4"/>
    </reaction>
</comment>
<feature type="binding site" evidence="5">
    <location>
        <position position="81"/>
    </location>
    <ligand>
        <name>dimethylallyl diphosphate</name>
        <dbReference type="ChEBI" id="CHEBI:57623"/>
    </ligand>
</feature>
<dbReference type="GO" id="GO:0050992">
    <property type="term" value="P:dimethylallyl diphosphate biosynthetic process"/>
    <property type="evidence" value="ECO:0007669"/>
    <property type="project" value="UniProtKB-UniRule"/>
</dbReference>
<feature type="binding site" evidence="5">
    <location>
        <position position="131"/>
    </location>
    <ligand>
        <name>(2E)-4-hydroxy-3-methylbut-2-enyl diphosphate</name>
        <dbReference type="ChEBI" id="CHEBI:128753"/>
    </ligand>
</feature>
<gene>
    <name evidence="5" type="primary">ispH</name>
    <name evidence="6" type="ORF">US28_C0004G0014</name>
</gene>
<feature type="binding site" evidence="5">
    <location>
        <position position="81"/>
    </location>
    <ligand>
        <name>(2E)-4-hydroxy-3-methylbut-2-enyl diphosphate</name>
        <dbReference type="ChEBI" id="CHEBI:128753"/>
    </ligand>
</feature>
<accession>A0A0G0FE47</accession>
<feature type="binding site" evidence="5">
    <location>
        <position position="131"/>
    </location>
    <ligand>
        <name>dimethylallyl diphosphate</name>
        <dbReference type="ChEBI" id="CHEBI:57623"/>
    </ligand>
</feature>
<feature type="binding site" evidence="5">
    <location>
        <position position="131"/>
    </location>
    <ligand>
        <name>isopentenyl diphosphate</name>
        <dbReference type="ChEBI" id="CHEBI:128769"/>
    </ligand>
</feature>
<name>A0A0G0FE47_9BACT</name>
<dbReference type="CDD" id="cd13944">
    <property type="entry name" value="lytB_ispH"/>
    <property type="match status" value="1"/>
</dbReference>
<evidence type="ECO:0000256" key="4">
    <source>
        <dbReference type="ARBA" id="ARBA00023014"/>
    </source>
</evidence>
<evidence type="ECO:0000256" key="2">
    <source>
        <dbReference type="ARBA" id="ARBA00022723"/>
    </source>
</evidence>
<reference evidence="6 7" key="1">
    <citation type="journal article" date="2015" name="Nature">
        <title>rRNA introns, odd ribosomes, and small enigmatic genomes across a large radiation of phyla.</title>
        <authorList>
            <person name="Brown C.T."/>
            <person name="Hug L.A."/>
            <person name="Thomas B.C."/>
            <person name="Sharon I."/>
            <person name="Castelle C.J."/>
            <person name="Singh A."/>
            <person name="Wilkins M.J."/>
            <person name="Williams K.H."/>
            <person name="Banfield J.F."/>
        </authorList>
    </citation>
    <scope>NUCLEOTIDE SEQUENCE [LARGE SCALE GENOMIC DNA]</scope>
</reference>
<dbReference type="PANTHER" id="PTHR30426:SF0">
    <property type="entry name" value="4-HYDROXY-3-METHYLBUT-2-ENYL DIPHOSPHATE REDUCTASE"/>
    <property type="match status" value="1"/>
</dbReference>
<feature type="binding site" evidence="5">
    <location>
        <position position="231"/>
    </location>
    <ligand>
        <name>(2E)-4-hydroxy-3-methylbut-2-enyl diphosphate</name>
        <dbReference type="ChEBI" id="CHEBI:128753"/>
    </ligand>
</feature>